<dbReference type="Gene3D" id="3.40.50.1820">
    <property type="entry name" value="alpha/beta hydrolase"/>
    <property type="match status" value="1"/>
</dbReference>
<evidence type="ECO:0000259" key="2">
    <source>
        <dbReference type="Pfam" id="PF07859"/>
    </source>
</evidence>
<dbReference type="GO" id="GO:0016787">
    <property type="term" value="F:hydrolase activity"/>
    <property type="evidence" value="ECO:0007669"/>
    <property type="project" value="UniProtKB-KW"/>
</dbReference>
<dbReference type="PANTHER" id="PTHR48081">
    <property type="entry name" value="AB HYDROLASE SUPERFAMILY PROTEIN C4A8.06C"/>
    <property type="match status" value="1"/>
</dbReference>
<dbReference type="Proteomes" id="UP000383932">
    <property type="component" value="Unassembled WGS sequence"/>
</dbReference>
<dbReference type="PANTHER" id="PTHR48081:SF26">
    <property type="entry name" value="ALPHA_BETA HYDROLASE FOLD-3 DOMAIN-CONTAINING PROTEIN"/>
    <property type="match status" value="1"/>
</dbReference>
<accession>A0A5N5QS68</accession>
<dbReference type="InterPro" id="IPR013094">
    <property type="entry name" value="AB_hydrolase_3"/>
</dbReference>
<gene>
    <name evidence="3" type="ORF">CTheo_1907</name>
</gene>
<sequence length="345" mass="37754">MRTGQFRGRDHTKQVAPKHCRDAQFVWIDKVPTELIAGEIKKFVEAAGVESVRLPAYAFGQWGSGSDAEIPLARDGEKIVMHLHGGAYVMGTAHPEDITSYIPRGFVQFGQNMFKRCISIDYRLSASHPYSATAPFPASLLDGLAGYLYLTRKLGFKPQNVIISGDSAGGNLGQALVRYLRDNPQLGIGMPGGLILFSPWSDPGGSHEGLVGGEAAQNANYDYVQLKANSNPKLSMQLYAVRSLLGKISVQDAQKNPYISPASLKMDPKVVCDMFVGFPPSYVVGGGAETLIDQIRTLKHRMEANIPGFVYNEVADGIHDFACLPFWEPERSNTFNSIVDWADKL</sequence>
<comment type="caution">
    <text evidence="3">The sequence shown here is derived from an EMBL/GenBank/DDBJ whole genome shotgun (WGS) entry which is preliminary data.</text>
</comment>
<name>A0A5N5QS68_9AGAM</name>
<feature type="domain" description="Alpha/beta hydrolase fold-3" evidence="2">
    <location>
        <begin position="80"/>
        <end position="322"/>
    </location>
</feature>
<keyword evidence="1" id="KW-0378">Hydrolase</keyword>
<dbReference type="EMBL" id="SSOP01000018">
    <property type="protein sequence ID" value="KAB5594585.1"/>
    <property type="molecule type" value="Genomic_DNA"/>
</dbReference>
<dbReference type="InterPro" id="IPR029058">
    <property type="entry name" value="AB_hydrolase_fold"/>
</dbReference>
<dbReference type="AlphaFoldDB" id="A0A5N5QS68"/>
<evidence type="ECO:0000313" key="4">
    <source>
        <dbReference type="Proteomes" id="UP000383932"/>
    </source>
</evidence>
<evidence type="ECO:0000256" key="1">
    <source>
        <dbReference type="ARBA" id="ARBA00022801"/>
    </source>
</evidence>
<reference evidence="3 4" key="1">
    <citation type="journal article" date="2019" name="Fungal Biol. Biotechnol.">
        <title>Draft genome sequence of fastidious pathogen Ceratobasidium theobromae, which causes vascular-streak dieback in Theobroma cacao.</title>
        <authorList>
            <person name="Ali S.S."/>
            <person name="Asman A."/>
            <person name="Shao J."/>
            <person name="Firmansyah A.P."/>
            <person name="Susilo A.W."/>
            <person name="Rosmana A."/>
            <person name="McMahon P."/>
            <person name="Junaid M."/>
            <person name="Guest D."/>
            <person name="Kheng T.Y."/>
            <person name="Meinhardt L.W."/>
            <person name="Bailey B.A."/>
        </authorList>
    </citation>
    <scope>NUCLEOTIDE SEQUENCE [LARGE SCALE GENOMIC DNA]</scope>
    <source>
        <strain evidence="3 4">CT2</strain>
    </source>
</reference>
<organism evidence="3 4">
    <name type="scientific">Ceratobasidium theobromae</name>
    <dbReference type="NCBI Taxonomy" id="1582974"/>
    <lineage>
        <taxon>Eukaryota</taxon>
        <taxon>Fungi</taxon>
        <taxon>Dikarya</taxon>
        <taxon>Basidiomycota</taxon>
        <taxon>Agaricomycotina</taxon>
        <taxon>Agaricomycetes</taxon>
        <taxon>Cantharellales</taxon>
        <taxon>Ceratobasidiaceae</taxon>
        <taxon>Ceratobasidium</taxon>
    </lineage>
</organism>
<dbReference type="OrthoDB" id="2152029at2759"/>
<proteinExistence type="predicted"/>
<dbReference type="InterPro" id="IPR050300">
    <property type="entry name" value="GDXG_lipolytic_enzyme"/>
</dbReference>
<dbReference type="Pfam" id="PF07859">
    <property type="entry name" value="Abhydrolase_3"/>
    <property type="match status" value="1"/>
</dbReference>
<keyword evidence="4" id="KW-1185">Reference proteome</keyword>
<protein>
    <submittedName>
        <fullName evidence="3">Endoplasmic reticulum protein</fullName>
    </submittedName>
</protein>
<evidence type="ECO:0000313" key="3">
    <source>
        <dbReference type="EMBL" id="KAB5594585.1"/>
    </source>
</evidence>
<dbReference type="SUPFAM" id="SSF53474">
    <property type="entry name" value="alpha/beta-Hydrolases"/>
    <property type="match status" value="1"/>
</dbReference>